<accession>A0ABT7CWD2</accession>
<dbReference type="InterPro" id="IPR015943">
    <property type="entry name" value="WD40/YVTN_repeat-like_dom_sf"/>
</dbReference>
<evidence type="ECO:0000259" key="1">
    <source>
        <dbReference type="Pfam" id="PF13360"/>
    </source>
</evidence>
<proteinExistence type="predicted"/>
<organism evidence="2 3">
    <name type="scientific">Xanthocytophaga flava</name>
    <dbReference type="NCBI Taxonomy" id="3048013"/>
    <lineage>
        <taxon>Bacteria</taxon>
        <taxon>Pseudomonadati</taxon>
        <taxon>Bacteroidota</taxon>
        <taxon>Cytophagia</taxon>
        <taxon>Cytophagales</taxon>
        <taxon>Rhodocytophagaceae</taxon>
        <taxon>Xanthocytophaga</taxon>
    </lineage>
</organism>
<feature type="domain" description="Pyrrolo-quinoline quinone repeat" evidence="1">
    <location>
        <begin position="57"/>
        <end position="312"/>
    </location>
</feature>
<dbReference type="SUPFAM" id="SSF50998">
    <property type="entry name" value="Quinoprotein alcohol dehydrogenase-like"/>
    <property type="match status" value="1"/>
</dbReference>
<gene>
    <name evidence="2" type="ORF">QNI19_30165</name>
</gene>
<keyword evidence="3" id="KW-1185">Reference proteome</keyword>
<dbReference type="InterPro" id="IPR002372">
    <property type="entry name" value="PQQ_rpt_dom"/>
</dbReference>
<dbReference type="Gene3D" id="2.130.10.10">
    <property type="entry name" value="YVTN repeat-like/Quinoprotein amine dehydrogenase"/>
    <property type="match status" value="1"/>
</dbReference>
<reference evidence="2 3" key="1">
    <citation type="submission" date="2023-05" db="EMBL/GenBank/DDBJ databases">
        <authorList>
            <person name="Zhang X."/>
        </authorList>
    </citation>
    <scope>NUCLEOTIDE SEQUENCE [LARGE SCALE GENOMIC DNA]</scope>
    <source>
        <strain evidence="2 3">DM2B3-1</strain>
    </source>
</reference>
<comment type="caution">
    <text evidence="2">The sequence shown here is derived from an EMBL/GenBank/DDBJ whole genome shotgun (WGS) entry which is preliminary data.</text>
</comment>
<dbReference type="Pfam" id="PF13360">
    <property type="entry name" value="PQQ_2"/>
    <property type="match status" value="1"/>
</dbReference>
<sequence>MEPQLIEYKKPFIQFNNLSGEQLLFDVFNKRVIKPIYPIAIKSLFENRAICSYDMYFDNDEGSWVWNIGLFDIEKQELIRKFKTGPIGVGYMYNEICFGYSKNNVLISFDLNTGKILWQIDIGKKCKYNFANQNYSGQTSQFLDIFDAKLYCWCHGNQLLEIDIETGAINWHFYPFNDFLDSNQVQLFQPHLDSEKRKIYFLESCYFIEIDLNNRNSILHQTFRQGTGIDSSQWFRLSSVYQNGLIYFIGNQNDYPMNPLRQVGVFDTVSQKIIWSQVLFEKGKGLNLVNIKANQDQIYVQDNKSTLYSFERE</sequence>
<protein>
    <submittedName>
        <fullName evidence="2">PQQ-binding-like beta-propeller repeat protein</fullName>
    </submittedName>
</protein>
<evidence type="ECO:0000313" key="3">
    <source>
        <dbReference type="Proteomes" id="UP001228581"/>
    </source>
</evidence>
<dbReference type="RefSeq" id="WP_314035853.1">
    <property type="nucleotide sequence ID" value="NZ_JASJOR010000033.1"/>
</dbReference>
<dbReference type="InterPro" id="IPR011047">
    <property type="entry name" value="Quinoprotein_ADH-like_sf"/>
</dbReference>
<dbReference type="Proteomes" id="UP001228581">
    <property type="component" value="Unassembled WGS sequence"/>
</dbReference>
<dbReference type="EMBL" id="JASJOT010000030">
    <property type="protein sequence ID" value="MDJ1497242.1"/>
    <property type="molecule type" value="Genomic_DNA"/>
</dbReference>
<evidence type="ECO:0000313" key="2">
    <source>
        <dbReference type="EMBL" id="MDJ1497242.1"/>
    </source>
</evidence>
<name>A0ABT7CWD2_9BACT</name>